<evidence type="ECO:0000313" key="2">
    <source>
        <dbReference type="EMBL" id="KAJ5249050.1"/>
    </source>
</evidence>
<reference evidence="2" key="2">
    <citation type="journal article" date="2023" name="IMA Fungus">
        <title>Comparative genomic study of the Penicillium genus elucidates a diverse pangenome and 15 lateral gene transfer events.</title>
        <authorList>
            <person name="Petersen C."/>
            <person name="Sorensen T."/>
            <person name="Nielsen M.R."/>
            <person name="Sondergaard T.E."/>
            <person name="Sorensen J.L."/>
            <person name="Fitzpatrick D.A."/>
            <person name="Frisvad J.C."/>
            <person name="Nielsen K.L."/>
        </authorList>
    </citation>
    <scope>NUCLEOTIDE SEQUENCE</scope>
    <source>
        <strain evidence="2">IBT 19713</strain>
    </source>
</reference>
<feature type="compositionally biased region" description="Basic and acidic residues" evidence="1">
    <location>
        <begin position="1"/>
        <end position="12"/>
    </location>
</feature>
<organism evidence="2 3">
    <name type="scientific">Penicillium chermesinum</name>
    <dbReference type="NCBI Taxonomy" id="63820"/>
    <lineage>
        <taxon>Eukaryota</taxon>
        <taxon>Fungi</taxon>
        <taxon>Dikarya</taxon>
        <taxon>Ascomycota</taxon>
        <taxon>Pezizomycotina</taxon>
        <taxon>Eurotiomycetes</taxon>
        <taxon>Eurotiomycetidae</taxon>
        <taxon>Eurotiales</taxon>
        <taxon>Aspergillaceae</taxon>
        <taxon>Penicillium</taxon>
    </lineage>
</organism>
<gene>
    <name evidence="2" type="ORF">N7468_000501</name>
</gene>
<dbReference type="OrthoDB" id="4289218at2759"/>
<dbReference type="AlphaFoldDB" id="A0A9W9TZE6"/>
<protein>
    <submittedName>
        <fullName evidence="2">Uncharacterized protein</fullName>
    </submittedName>
</protein>
<keyword evidence="3" id="KW-1185">Reference proteome</keyword>
<dbReference type="GeneID" id="83197101"/>
<reference evidence="2" key="1">
    <citation type="submission" date="2022-11" db="EMBL/GenBank/DDBJ databases">
        <authorList>
            <person name="Petersen C."/>
        </authorList>
    </citation>
    <scope>NUCLEOTIDE SEQUENCE</scope>
    <source>
        <strain evidence="2">IBT 19713</strain>
    </source>
</reference>
<feature type="region of interest" description="Disordered" evidence="1">
    <location>
        <begin position="1"/>
        <end position="32"/>
    </location>
</feature>
<proteinExistence type="predicted"/>
<evidence type="ECO:0000313" key="3">
    <source>
        <dbReference type="Proteomes" id="UP001150941"/>
    </source>
</evidence>
<feature type="compositionally biased region" description="Low complexity" evidence="1">
    <location>
        <begin position="19"/>
        <end position="32"/>
    </location>
</feature>
<dbReference type="EMBL" id="JAPQKS010000001">
    <property type="protein sequence ID" value="KAJ5249050.1"/>
    <property type="molecule type" value="Genomic_DNA"/>
</dbReference>
<evidence type="ECO:0000256" key="1">
    <source>
        <dbReference type="SAM" id="MobiDB-lite"/>
    </source>
</evidence>
<accession>A0A9W9TZE6</accession>
<sequence length="226" mass="25333">MASSSTDRHAEPRTPAAHLPSSQAPSSSLTSTLSTPYLTTTSQLEYPCPLFLLSHYSRGALFGDDLFNRIEASVRGTHWEDDNSWDGAVTRGNIFIESVHRDSGPHSSEIMQAIYQEYFPLCSLRSIFVLSVVNADTLEAISAVMRNGVVDRVVLRFGSTGYQRMLGTVLGRMVACFVLGAYRPRSRRISVIEIFRISYNAGENRTQTWNLRFELQESGEEDVREE</sequence>
<dbReference type="RefSeq" id="XP_058335829.1">
    <property type="nucleotide sequence ID" value="XM_058469798.1"/>
</dbReference>
<name>A0A9W9TZE6_9EURO</name>
<dbReference type="Proteomes" id="UP001150941">
    <property type="component" value="Unassembled WGS sequence"/>
</dbReference>
<comment type="caution">
    <text evidence="2">The sequence shown here is derived from an EMBL/GenBank/DDBJ whole genome shotgun (WGS) entry which is preliminary data.</text>
</comment>